<dbReference type="PRINTS" id="PR00401">
    <property type="entry name" value="SH2DOMAIN"/>
</dbReference>
<dbReference type="InterPro" id="IPR036860">
    <property type="entry name" value="SH2_dom_sf"/>
</dbReference>
<protein>
    <submittedName>
        <fullName evidence="4">Growth factor receptor-bound protein 14-like protein</fullName>
    </submittedName>
</protein>
<dbReference type="PANTHER" id="PTHR11243">
    <property type="entry name" value="GROWTH FACTOR RECEPTOR-BOUND PROTEIN"/>
    <property type="match status" value="1"/>
</dbReference>
<evidence type="ECO:0000256" key="1">
    <source>
        <dbReference type="PROSITE-ProRule" id="PRU00191"/>
    </source>
</evidence>
<evidence type="ECO:0000259" key="3">
    <source>
        <dbReference type="PROSITE" id="PS50001"/>
    </source>
</evidence>
<keyword evidence="1" id="KW-0727">SH2 domain</keyword>
<evidence type="ECO:0000313" key="4">
    <source>
        <dbReference type="EMBL" id="RWS31902.1"/>
    </source>
</evidence>
<dbReference type="EMBL" id="NCKV01000030">
    <property type="protein sequence ID" value="RWS31902.1"/>
    <property type="molecule type" value="Genomic_DNA"/>
</dbReference>
<feature type="region of interest" description="Disordered" evidence="2">
    <location>
        <begin position="25"/>
        <end position="44"/>
    </location>
</feature>
<reference evidence="4 5" key="1">
    <citation type="journal article" date="2018" name="Gigascience">
        <title>Genomes of trombidid mites reveal novel predicted allergens and laterally-transferred genes associated with secondary metabolism.</title>
        <authorList>
            <person name="Dong X."/>
            <person name="Chaisiri K."/>
            <person name="Xia D."/>
            <person name="Armstrong S.D."/>
            <person name="Fang Y."/>
            <person name="Donnelly M.J."/>
            <person name="Kadowaki T."/>
            <person name="McGarry J.W."/>
            <person name="Darby A.C."/>
            <person name="Makepeace B.L."/>
        </authorList>
    </citation>
    <scope>NUCLEOTIDE SEQUENCE [LARGE SCALE GENOMIC DNA]</scope>
    <source>
        <strain evidence="4">UoL-UT</strain>
    </source>
</reference>
<dbReference type="VEuPathDB" id="VectorBase:LDEU000137"/>
<dbReference type="Gene3D" id="3.30.505.10">
    <property type="entry name" value="SH2 domain"/>
    <property type="match status" value="1"/>
</dbReference>
<dbReference type="STRING" id="299467.A0A443SWJ2"/>
<feature type="domain" description="SH2" evidence="3">
    <location>
        <begin position="55"/>
        <end position="151"/>
    </location>
</feature>
<proteinExistence type="predicted"/>
<name>A0A443SWJ2_9ACAR</name>
<dbReference type="OrthoDB" id="8815311at2759"/>
<dbReference type="SMART" id="SM00252">
    <property type="entry name" value="SH2"/>
    <property type="match status" value="1"/>
</dbReference>
<keyword evidence="4" id="KW-0675">Receptor</keyword>
<dbReference type="PANTHER" id="PTHR11243:SF38">
    <property type="entry name" value="GROWTH FACTOR RECEPTOR-BOUND PROTEIN 14-LIKE ISOFORM X1"/>
    <property type="match status" value="1"/>
</dbReference>
<comment type="caution">
    <text evidence="4">The sequence shown here is derived from an EMBL/GenBank/DDBJ whole genome shotgun (WGS) entry which is preliminary data.</text>
</comment>
<dbReference type="InterPro" id="IPR000980">
    <property type="entry name" value="SH2"/>
</dbReference>
<organism evidence="4 5">
    <name type="scientific">Leptotrombidium deliense</name>
    <dbReference type="NCBI Taxonomy" id="299467"/>
    <lineage>
        <taxon>Eukaryota</taxon>
        <taxon>Metazoa</taxon>
        <taxon>Ecdysozoa</taxon>
        <taxon>Arthropoda</taxon>
        <taxon>Chelicerata</taxon>
        <taxon>Arachnida</taxon>
        <taxon>Acari</taxon>
        <taxon>Acariformes</taxon>
        <taxon>Trombidiformes</taxon>
        <taxon>Prostigmata</taxon>
        <taxon>Anystina</taxon>
        <taxon>Parasitengona</taxon>
        <taxon>Trombiculoidea</taxon>
        <taxon>Trombiculidae</taxon>
        <taxon>Leptotrombidium</taxon>
    </lineage>
</organism>
<evidence type="ECO:0000313" key="5">
    <source>
        <dbReference type="Proteomes" id="UP000288716"/>
    </source>
</evidence>
<dbReference type="Proteomes" id="UP000288716">
    <property type="component" value="Unassembled WGS sequence"/>
</dbReference>
<dbReference type="SUPFAM" id="SSF55550">
    <property type="entry name" value="SH2 domain"/>
    <property type="match status" value="1"/>
</dbReference>
<evidence type="ECO:0000256" key="2">
    <source>
        <dbReference type="SAM" id="MobiDB-lite"/>
    </source>
</evidence>
<dbReference type="InterPro" id="IPR039664">
    <property type="entry name" value="GRB/APBB1IP"/>
</dbReference>
<sequence>MNQRVDYSAQDFTGDMSQVSIETVKERRKVVESRSQPSDTERHADRSMLHLSEPWFYSQMSRKESTQCLLKYANVDGVFLVRPSQRNPGSFVLSFTSKERINHVPILVTEDSGQISLSLDCGRTKFYDLKQLVEFYQLNIGCLPTKLTHFLVHR</sequence>
<dbReference type="PROSITE" id="PS50001">
    <property type="entry name" value="SH2"/>
    <property type="match status" value="1"/>
</dbReference>
<dbReference type="AlphaFoldDB" id="A0A443SWJ2"/>
<dbReference type="Pfam" id="PF00017">
    <property type="entry name" value="SH2"/>
    <property type="match status" value="1"/>
</dbReference>
<accession>A0A443SWJ2</accession>
<keyword evidence="5" id="KW-1185">Reference proteome</keyword>
<gene>
    <name evidence="4" type="ORF">B4U80_09694</name>
</gene>